<dbReference type="Gene3D" id="3.40.50.720">
    <property type="entry name" value="NAD(P)-binding Rossmann-like Domain"/>
    <property type="match status" value="1"/>
</dbReference>
<accession>A0ABW3VKA1</accession>
<evidence type="ECO:0000313" key="4">
    <source>
        <dbReference type="Proteomes" id="UP001597182"/>
    </source>
</evidence>
<dbReference type="InterPro" id="IPR036291">
    <property type="entry name" value="NAD(P)-bd_dom_sf"/>
</dbReference>
<evidence type="ECO:0000256" key="1">
    <source>
        <dbReference type="SAM" id="MobiDB-lite"/>
    </source>
</evidence>
<gene>
    <name evidence="3" type="ORF">ACFQ34_14510</name>
</gene>
<dbReference type="EMBL" id="JBHTMB010000133">
    <property type="protein sequence ID" value="MFD1234499.1"/>
    <property type="molecule type" value="Genomic_DNA"/>
</dbReference>
<evidence type="ECO:0000313" key="3">
    <source>
        <dbReference type="EMBL" id="MFD1234499.1"/>
    </source>
</evidence>
<dbReference type="Proteomes" id="UP001597182">
    <property type="component" value="Unassembled WGS sequence"/>
</dbReference>
<organism evidence="3 4">
    <name type="scientific">Pseudonocardia benzenivorans</name>
    <dbReference type="NCBI Taxonomy" id="228005"/>
    <lineage>
        <taxon>Bacteria</taxon>
        <taxon>Bacillati</taxon>
        <taxon>Actinomycetota</taxon>
        <taxon>Actinomycetes</taxon>
        <taxon>Pseudonocardiales</taxon>
        <taxon>Pseudonocardiaceae</taxon>
        <taxon>Pseudonocardia</taxon>
    </lineage>
</organism>
<dbReference type="InterPro" id="IPR051783">
    <property type="entry name" value="NAD(P)-dependent_oxidoreduct"/>
</dbReference>
<dbReference type="PANTHER" id="PTHR48079:SF6">
    <property type="entry name" value="NAD(P)-BINDING DOMAIN-CONTAINING PROTEIN-RELATED"/>
    <property type="match status" value="1"/>
</dbReference>
<name>A0ABW3VKA1_9PSEU</name>
<feature type="domain" description="NAD-dependent epimerase/dehydratase" evidence="2">
    <location>
        <begin position="3"/>
        <end position="229"/>
    </location>
</feature>
<evidence type="ECO:0000259" key="2">
    <source>
        <dbReference type="Pfam" id="PF01370"/>
    </source>
</evidence>
<dbReference type="InterPro" id="IPR001509">
    <property type="entry name" value="Epimerase_deHydtase"/>
</dbReference>
<dbReference type="SUPFAM" id="SSF51735">
    <property type="entry name" value="NAD(P)-binding Rossmann-fold domains"/>
    <property type="match status" value="1"/>
</dbReference>
<keyword evidence="4" id="KW-1185">Reference proteome</keyword>
<sequence length="355" mass="37478">MRVVVTGATGNLGAGVLRALAREPGVGSVVGVARRPPPDPGPGVEWVRADVARDDLTDALRGADALVHLAWLFQPTHDPALTWRVNVLGTLAVHRAAAEAGVSTVVHASSVGAYSPRPDADGSTADHPVGEDWPTHGWPGAAYTREKAYLERALDGWEAEHPTIRLVRLRPSFVFRREPAVEQRRLFAGPFVPQSLVRPGRIPVLPDVPGLRFQTVHSDDVGEAVRLALLGDARGPFNLAADPVVDTKALAGLLRARLVPVPRAAVRAGLAAAWYLRLVPASPGLFDAVLRLPVMDTARARDVLGWTPRRSSTEALSAFLDGLARPTGGPTPRLSPDAGGPARAGEIASGVGGRP</sequence>
<comment type="caution">
    <text evidence="3">The sequence shown here is derived from an EMBL/GenBank/DDBJ whole genome shotgun (WGS) entry which is preliminary data.</text>
</comment>
<proteinExistence type="predicted"/>
<protein>
    <submittedName>
        <fullName evidence="3">NAD-dependent epimerase/dehydratase family protein</fullName>
    </submittedName>
</protein>
<feature type="region of interest" description="Disordered" evidence="1">
    <location>
        <begin position="322"/>
        <end position="355"/>
    </location>
</feature>
<dbReference type="Pfam" id="PF01370">
    <property type="entry name" value="Epimerase"/>
    <property type="match status" value="1"/>
</dbReference>
<feature type="region of interest" description="Disordered" evidence="1">
    <location>
        <begin position="113"/>
        <end position="137"/>
    </location>
</feature>
<dbReference type="RefSeq" id="WP_346089869.1">
    <property type="nucleotide sequence ID" value="NZ_BAABKS010000005.1"/>
</dbReference>
<reference evidence="4" key="1">
    <citation type="journal article" date="2019" name="Int. J. Syst. Evol. Microbiol.">
        <title>The Global Catalogue of Microorganisms (GCM) 10K type strain sequencing project: providing services to taxonomists for standard genome sequencing and annotation.</title>
        <authorList>
            <consortium name="The Broad Institute Genomics Platform"/>
            <consortium name="The Broad Institute Genome Sequencing Center for Infectious Disease"/>
            <person name="Wu L."/>
            <person name="Ma J."/>
        </authorList>
    </citation>
    <scope>NUCLEOTIDE SEQUENCE [LARGE SCALE GENOMIC DNA]</scope>
    <source>
        <strain evidence="4">CCUG 49018</strain>
    </source>
</reference>
<dbReference type="PANTHER" id="PTHR48079">
    <property type="entry name" value="PROTEIN YEEZ"/>
    <property type="match status" value="1"/>
</dbReference>